<dbReference type="EMBL" id="BAABME010003409">
    <property type="protein sequence ID" value="GAA0158684.1"/>
    <property type="molecule type" value="Genomic_DNA"/>
</dbReference>
<reference evidence="2 3" key="1">
    <citation type="submission" date="2024-01" db="EMBL/GenBank/DDBJ databases">
        <title>The complete chloroplast genome sequence of Lithospermum erythrorhizon: insights into the phylogenetic relationship among Boraginaceae species and the maternal lineages of purple gromwells.</title>
        <authorList>
            <person name="Okada T."/>
            <person name="Watanabe K."/>
        </authorList>
    </citation>
    <scope>NUCLEOTIDE SEQUENCE [LARGE SCALE GENOMIC DNA]</scope>
</reference>
<evidence type="ECO:0000256" key="1">
    <source>
        <dbReference type="SAM" id="MobiDB-lite"/>
    </source>
</evidence>
<dbReference type="AlphaFoldDB" id="A0AAV3Q3R1"/>
<feature type="region of interest" description="Disordered" evidence="1">
    <location>
        <begin position="1"/>
        <end position="39"/>
    </location>
</feature>
<protein>
    <submittedName>
        <fullName evidence="2">Uncharacterized protein</fullName>
    </submittedName>
</protein>
<dbReference type="Proteomes" id="UP001454036">
    <property type="component" value="Unassembled WGS sequence"/>
</dbReference>
<gene>
    <name evidence="2" type="ORF">LIER_15642</name>
</gene>
<organism evidence="2 3">
    <name type="scientific">Lithospermum erythrorhizon</name>
    <name type="common">Purple gromwell</name>
    <name type="synonym">Lithospermum officinale var. erythrorhizon</name>
    <dbReference type="NCBI Taxonomy" id="34254"/>
    <lineage>
        <taxon>Eukaryota</taxon>
        <taxon>Viridiplantae</taxon>
        <taxon>Streptophyta</taxon>
        <taxon>Embryophyta</taxon>
        <taxon>Tracheophyta</taxon>
        <taxon>Spermatophyta</taxon>
        <taxon>Magnoliopsida</taxon>
        <taxon>eudicotyledons</taxon>
        <taxon>Gunneridae</taxon>
        <taxon>Pentapetalae</taxon>
        <taxon>asterids</taxon>
        <taxon>lamiids</taxon>
        <taxon>Boraginales</taxon>
        <taxon>Boraginaceae</taxon>
        <taxon>Boraginoideae</taxon>
        <taxon>Lithospermeae</taxon>
        <taxon>Lithospermum</taxon>
    </lineage>
</organism>
<comment type="caution">
    <text evidence="2">The sequence shown here is derived from an EMBL/GenBank/DDBJ whole genome shotgun (WGS) entry which is preliminary data.</text>
</comment>
<evidence type="ECO:0000313" key="3">
    <source>
        <dbReference type="Proteomes" id="UP001454036"/>
    </source>
</evidence>
<accession>A0AAV3Q3R1</accession>
<sequence length="82" mass="8675">MDIETHPESSASHHSGSTLSTSISTTASGASSPHPEPSILDKGILITASLTRVDVTPFHTFIKEVEDDGWYSNCSSSALTRS</sequence>
<proteinExistence type="predicted"/>
<name>A0AAV3Q3R1_LITER</name>
<evidence type="ECO:0000313" key="2">
    <source>
        <dbReference type="EMBL" id="GAA0158684.1"/>
    </source>
</evidence>
<keyword evidence="3" id="KW-1185">Reference proteome</keyword>
<feature type="compositionally biased region" description="Low complexity" evidence="1">
    <location>
        <begin position="9"/>
        <end position="32"/>
    </location>
</feature>